<dbReference type="InParanoid" id="B0DKB8"/>
<feature type="compositionally biased region" description="Low complexity" evidence="1">
    <location>
        <begin position="351"/>
        <end position="364"/>
    </location>
</feature>
<feature type="compositionally biased region" description="Pro residues" evidence="1">
    <location>
        <begin position="402"/>
        <end position="415"/>
    </location>
</feature>
<dbReference type="EMBL" id="DS547115">
    <property type="protein sequence ID" value="EDR05041.1"/>
    <property type="molecule type" value="Genomic_DNA"/>
</dbReference>
<keyword evidence="2" id="KW-0472">Membrane</keyword>
<dbReference type="KEGG" id="lbc:LACBIDRAFT_303792"/>
<gene>
    <name evidence="3" type="ORF">LACBIDRAFT_303792</name>
</gene>
<sequence>MGFFKHLATVIGVLWQIATFIFGVGEEFKNLRHMLLRLPAGGVNDTHSTLVINEPAWAVFTSTTQSHLVICVMIAGILLSCTIVAVSGNLIKASMLIQTLAFFMASSAISTLIGGFVFFCSFGLIGQGGLETWGCAVRWLDAYNASCWRRFWVERAYAFVKEQTILSLAFLIPLAVKGLLQITSKSHGATCLDQGCRLAIFIVGAVWSGFNLIRICLIWITFCAWFRNVPTRTAISAATTTHDNNRNVGNPLPPPGGPPPRNLPPGGPPRNTRPRSGSPPGNLPPGGLSGNPELGGPPRSRSTRPPDGPPRSTRPHSSTPSNLPPGGPPQSRSTRRSSSRPPSNLPPGGPPQSRSTRPCSSRPPGNLPPGGLSGNPQLGGPAQSRSNLPPGGPPRSRSTRPPDSPPRSTRPPGSPPRSTRNRSSPPSSNPRLGGPAQSRSNLPPGGPPRSRSTRPPDGLPRSTRPRSTRPRSGPPPESLWLG</sequence>
<feature type="compositionally biased region" description="Pro residues" evidence="1">
    <location>
        <begin position="251"/>
        <end position="268"/>
    </location>
</feature>
<evidence type="ECO:0000256" key="2">
    <source>
        <dbReference type="SAM" id="Phobius"/>
    </source>
</evidence>
<feature type="region of interest" description="Disordered" evidence="1">
    <location>
        <begin position="240"/>
        <end position="482"/>
    </location>
</feature>
<feature type="compositionally biased region" description="Low complexity" evidence="1">
    <location>
        <begin position="416"/>
        <end position="462"/>
    </location>
</feature>
<proteinExistence type="predicted"/>
<keyword evidence="2" id="KW-1133">Transmembrane helix</keyword>
<reference evidence="3 4" key="1">
    <citation type="journal article" date="2008" name="Nature">
        <title>The genome of Laccaria bicolor provides insights into mycorrhizal symbiosis.</title>
        <authorList>
            <person name="Martin F."/>
            <person name="Aerts A."/>
            <person name="Ahren D."/>
            <person name="Brun A."/>
            <person name="Danchin E.G.J."/>
            <person name="Duchaussoy F."/>
            <person name="Gibon J."/>
            <person name="Kohler A."/>
            <person name="Lindquist E."/>
            <person name="Pereda V."/>
            <person name="Salamov A."/>
            <person name="Shapiro H.J."/>
            <person name="Wuyts J."/>
            <person name="Blaudez D."/>
            <person name="Buee M."/>
            <person name="Brokstein P."/>
            <person name="Canbaeck B."/>
            <person name="Cohen D."/>
            <person name="Courty P.E."/>
            <person name="Coutinho P.M."/>
            <person name="Delaruelle C."/>
            <person name="Detter J.C."/>
            <person name="Deveau A."/>
            <person name="DiFazio S."/>
            <person name="Duplessis S."/>
            <person name="Fraissinet-Tachet L."/>
            <person name="Lucic E."/>
            <person name="Frey-Klett P."/>
            <person name="Fourrey C."/>
            <person name="Feussner I."/>
            <person name="Gay G."/>
            <person name="Grimwood J."/>
            <person name="Hoegger P.J."/>
            <person name="Jain P."/>
            <person name="Kilaru S."/>
            <person name="Labbe J."/>
            <person name="Lin Y.C."/>
            <person name="Legue V."/>
            <person name="Le Tacon F."/>
            <person name="Marmeisse R."/>
            <person name="Melayah D."/>
            <person name="Montanini B."/>
            <person name="Muratet M."/>
            <person name="Nehls U."/>
            <person name="Niculita-Hirzel H."/>
            <person name="Oudot-Le Secq M.P."/>
            <person name="Peter M."/>
            <person name="Quesneville H."/>
            <person name="Rajashekar B."/>
            <person name="Reich M."/>
            <person name="Rouhier N."/>
            <person name="Schmutz J."/>
            <person name="Yin T."/>
            <person name="Chalot M."/>
            <person name="Henrissat B."/>
            <person name="Kuees U."/>
            <person name="Lucas S."/>
            <person name="Van de Peer Y."/>
            <person name="Podila G.K."/>
            <person name="Polle A."/>
            <person name="Pukkila P.J."/>
            <person name="Richardson P.M."/>
            <person name="Rouze P."/>
            <person name="Sanders I.R."/>
            <person name="Stajich J.E."/>
            <person name="Tunlid A."/>
            <person name="Tuskan G."/>
            <person name="Grigoriev I.V."/>
        </authorList>
    </citation>
    <scope>NUCLEOTIDE SEQUENCE [LARGE SCALE GENOMIC DNA]</scope>
    <source>
        <strain evidence="4">S238N-H82 / ATCC MYA-4686</strain>
    </source>
</reference>
<feature type="transmembrane region" description="Helical" evidence="2">
    <location>
        <begin position="195"/>
        <end position="222"/>
    </location>
</feature>
<feature type="compositionally biased region" description="Low complexity" evidence="1">
    <location>
        <begin position="374"/>
        <end position="401"/>
    </location>
</feature>
<feature type="transmembrane region" description="Helical" evidence="2">
    <location>
        <begin position="67"/>
        <end position="88"/>
    </location>
</feature>
<accession>B0DKB8</accession>
<dbReference type="STRING" id="486041.B0DKB8"/>
<name>B0DKB8_LACBS</name>
<protein>
    <submittedName>
        <fullName evidence="3">Predicted protein</fullName>
    </submittedName>
</protein>
<evidence type="ECO:0000313" key="3">
    <source>
        <dbReference type="EMBL" id="EDR05041.1"/>
    </source>
</evidence>
<feature type="transmembrane region" description="Helical" evidence="2">
    <location>
        <begin position="165"/>
        <end position="183"/>
    </location>
</feature>
<keyword evidence="4" id="KW-1185">Reference proteome</keyword>
<dbReference type="GeneID" id="6080046"/>
<keyword evidence="2" id="KW-0812">Transmembrane</keyword>
<feature type="compositionally biased region" description="Pro residues" evidence="1">
    <location>
        <begin position="472"/>
        <end position="482"/>
    </location>
</feature>
<dbReference type="AlphaFoldDB" id="B0DKB8"/>
<feature type="compositionally biased region" description="Low complexity" evidence="1">
    <location>
        <begin position="290"/>
        <end position="305"/>
    </location>
</feature>
<feature type="transmembrane region" description="Helical" evidence="2">
    <location>
        <begin position="100"/>
        <end position="125"/>
    </location>
</feature>
<dbReference type="Proteomes" id="UP000001194">
    <property type="component" value="Unassembled WGS sequence"/>
</dbReference>
<dbReference type="RefSeq" id="XP_001884431.1">
    <property type="nucleotide sequence ID" value="XM_001884396.1"/>
</dbReference>
<evidence type="ECO:0000256" key="1">
    <source>
        <dbReference type="SAM" id="MobiDB-lite"/>
    </source>
</evidence>
<organism evidence="4">
    <name type="scientific">Laccaria bicolor (strain S238N-H82 / ATCC MYA-4686)</name>
    <name type="common">Bicoloured deceiver</name>
    <name type="synonym">Laccaria laccata var. bicolor</name>
    <dbReference type="NCBI Taxonomy" id="486041"/>
    <lineage>
        <taxon>Eukaryota</taxon>
        <taxon>Fungi</taxon>
        <taxon>Dikarya</taxon>
        <taxon>Basidiomycota</taxon>
        <taxon>Agaricomycotina</taxon>
        <taxon>Agaricomycetes</taxon>
        <taxon>Agaricomycetidae</taxon>
        <taxon>Agaricales</taxon>
        <taxon>Agaricineae</taxon>
        <taxon>Hydnangiaceae</taxon>
        <taxon>Laccaria</taxon>
    </lineage>
</organism>
<dbReference type="HOGENOM" id="CLU_566276_0_0_1"/>
<evidence type="ECO:0000313" key="4">
    <source>
        <dbReference type="Proteomes" id="UP000001194"/>
    </source>
</evidence>
<feature type="transmembrane region" description="Helical" evidence="2">
    <location>
        <begin position="7"/>
        <end position="25"/>
    </location>
</feature>